<keyword evidence="2" id="KW-1185">Reference proteome</keyword>
<organism evidence="1 2">
    <name type="scientific">Flavobacterium succinicans</name>
    <dbReference type="NCBI Taxonomy" id="29536"/>
    <lineage>
        <taxon>Bacteria</taxon>
        <taxon>Pseudomonadati</taxon>
        <taxon>Bacteroidota</taxon>
        <taxon>Flavobacteriia</taxon>
        <taxon>Flavobacteriales</taxon>
        <taxon>Flavobacteriaceae</taxon>
        <taxon>Flavobacterium</taxon>
    </lineage>
</organism>
<reference evidence="1 2" key="1">
    <citation type="submission" date="2016-06" db="EMBL/GenBank/DDBJ databases">
        <title>Draft genome sequence of Flavobacterium succinicans strain DD5b.</title>
        <authorList>
            <person name="Poehlein A."/>
            <person name="Daniel R."/>
            <person name="Simeonova D.D."/>
        </authorList>
    </citation>
    <scope>NUCLEOTIDE SEQUENCE [LARGE SCALE GENOMIC DNA]</scope>
    <source>
        <strain evidence="1 2">DD5b</strain>
    </source>
</reference>
<name>A0A199XPE1_9FLAO</name>
<evidence type="ECO:0000313" key="1">
    <source>
        <dbReference type="EMBL" id="OAZ03277.1"/>
    </source>
</evidence>
<dbReference type="PATRIC" id="fig|29536.5.peg.2623"/>
<dbReference type="AlphaFoldDB" id="A0A199XPE1"/>
<sequence>MIVFGSTLNGVVFTILSSVILTQATSIIEPFKAFKVI</sequence>
<accession>A0A199XPE1</accession>
<comment type="caution">
    <text evidence="1">The sequence shown here is derived from an EMBL/GenBank/DDBJ whole genome shotgun (WGS) entry which is preliminary data.</text>
</comment>
<gene>
    <name evidence="1" type="ORF">FLB_25230</name>
</gene>
<evidence type="ECO:0000313" key="2">
    <source>
        <dbReference type="Proteomes" id="UP000093807"/>
    </source>
</evidence>
<proteinExistence type="predicted"/>
<dbReference type="Proteomes" id="UP000093807">
    <property type="component" value="Unassembled WGS sequence"/>
</dbReference>
<dbReference type="EMBL" id="JMTM01000065">
    <property type="protein sequence ID" value="OAZ03277.1"/>
    <property type="molecule type" value="Genomic_DNA"/>
</dbReference>
<protein>
    <submittedName>
        <fullName evidence="1">Uncharacterized protein</fullName>
    </submittedName>
</protein>